<dbReference type="EMBL" id="EQ973784">
    <property type="protein sequence ID" value="EEF48194.1"/>
    <property type="molecule type" value="Genomic_DNA"/>
</dbReference>
<dbReference type="AlphaFoldDB" id="B9RKJ6"/>
<reference evidence="2" key="1">
    <citation type="journal article" date="2010" name="Nat. Biotechnol.">
        <title>Draft genome sequence of the oilseed species Ricinus communis.</title>
        <authorList>
            <person name="Chan A.P."/>
            <person name="Crabtree J."/>
            <person name="Zhao Q."/>
            <person name="Lorenzi H."/>
            <person name="Orvis J."/>
            <person name="Puiu D."/>
            <person name="Melake-Berhan A."/>
            <person name="Jones K.M."/>
            <person name="Redman J."/>
            <person name="Chen G."/>
            <person name="Cahoon E.B."/>
            <person name="Gedil M."/>
            <person name="Stanke M."/>
            <person name="Haas B.J."/>
            <person name="Wortman J.R."/>
            <person name="Fraser-Liggett C.M."/>
            <person name="Ravel J."/>
            <person name="Rabinowicz P.D."/>
        </authorList>
    </citation>
    <scope>NUCLEOTIDE SEQUENCE [LARGE SCALE GENOMIC DNA]</scope>
    <source>
        <strain evidence="2">cv. Hale</strain>
    </source>
</reference>
<dbReference type="STRING" id="3988.B9RKJ6"/>
<dbReference type="eggNOG" id="KOG4197">
    <property type="taxonomic scope" value="Eukaryota"/>
</dbReference>
<proteinExistence type="predicted"/>
<evidence type="ECO:0000313" key="1">
    <source>
        <dbReference type="EMBL" id="EEF48194.1"/>
    </source>
</evidence>
<sequence length="78" mass="8730">MSRAGVLPDSYTLPIVLKDACQIFSIEIGKLLQSVAIRLGLESNDYCESGFISLYYKSSDIKNAHKMFEENPERKLGS</sequence>
<name>B9RKJ6_RICCO</name>
<keyword evidence="2" id="KW-1185">Reference proteome</keyword>
<dbReference type="InParanoid" id="B9RKJ6"/>
<gene>
    <name evidence="1" type="ORF">RCOM_1050330</name>
</gene>
<organism evidence="1 2">
    <name type="scientific">Ricinus communis</name>
    <name type="common">Castor bean</name>
    <dbReference type="NCBI Taxonomy" id="3988"/>
    <lineage>
        <taxon>Eukaryota</taxon>
        <taxon>Viridiplantae</taxon>
        <taxon>Streptophyta</taxon>
        <taxon>Embryophyta</taxon>
        <taxon>Tracheophyta</taxon>
        <taxon>Spermatophyta</taxon>
        <taxon>Magnoliopsida</taxon>
        <taxon>eudicotyledons</taxon>
        <taxon>Gunneridae</taxon>
        <taxon>Pentapetalae</taxon>
        <taxon>rosids</taxon>
        <taxon>fabids</taxon>
        <taxon>Malpighiales</taxon>
        <taxon>Euphorbiaceae</taxon>
        <taxon>Acalyphoideae</taxon>
        <taxon>Acalypheae</taxon>
        <taxon>Ricinus</taxon>
    </lineage>
</organism>
<dbReference type="Proteomes" id="UP000008311">
    <property type="component" value="Unassembled WGS sequence"/>
</dbReference>
<evidence type="ECO:0000313" key="2">
    <source>
        <dbReference type="Proteomes" id="UP000008311"/>
    </source>
</evidence>
<accession>B9RKJ6</accession>
<protein>
    <submittedName>
        <fullName evidence="1">Uncharacterized protein</fullName>
    </submittedName>
</protein>